<dbReference type="InterPro" id="IPR012337">
    <property type="entry name" value="RNaseH-like_sf"/>
</dbReference>
<dbReference type="InterPro" id="IPR002559">
    <property type="entry name" value="Transposase_11"/>
</dbReference>
<dbReference type="AlphaFoldDB" id="A0A520KU79"/>
<dbReference type="Pfam" id="PF01609">
    <property type="entry name" value="DDE_Tnp_1"/>
    <property type="match status" value="1"/>
</dbReference>
<evidence type="ECO:0000259" key="1">
    <source>
        <dbReference type="Pfam" id="PF01609"/>
    </source>
</evidence>
<dbReference type="EMBL" id="RXIL01000180">
    <property type="protein sequence ID" value="RZN65860.1"/>
    <property type="molecule type" value="Genomic_DNA"/>
</dbReference>
<accession>A0A520KU79</accession>
<dbReference type="Proteomes" id="UP000320766">
    <property type="component" value="Unassembled WGS sequence"/>
</dbReference>
<feature type="domain" description="Transposase IS4-like" evidence="1">
    <location>
        <begin position="2"/>
        <end position="117"/>
    </location>
</feature>
<dbReference type="SUPFAM" id="SSF53098">
    <property type="entry name" value="Ribonuclease H-like"/>
    <property type="match status" value="1"/>
</dbReference>
<comment type="caution">
    <text evidence="2">The sequence shown here is derived from an EMBL/GenBank/DDBJ whole genome shotgun (WGS) entry which is preliminary data.</text>
</comment>
<proteinExistence type="predicted"/>
<reference evidence="2 3" key="1">
    <citation type="journal article" date="2019" name="Nat. Microbiol.">
        <title>Wide diversity of methane and short-chain alkane metabolisms in uncultured archaea.</title>
        <authorList>
            <person name="Borrel G."/>
            <person name="Adam P.S."/>
            <person name="McKay L.J."/>
            <person name="Chen L.X."/>
            <person name="Sierra-Garcia I.N."/>
            <person name="Sieber C.M."/>
            <person name="Letourneur Q."/>
            <person name="Ghozlane A."/>
            <person name="Andersen G.L."/>
            <person name="Li W.J."/>
            <person name="Hallam S.J."/>
            <person name="Muyzer G."/>
            <person name="de Oliveira V.M."/>
            <person name="Inskeep W.P."/>
            <person name="Banfield J.F."/>
            <person name="Gribaldo S."/>
        </authorList>
    </citation>
    <scope>NUCLEOTIDE SEQUENCE [LARGE SCALE GENOMIC DNA]</scope>
    <source>
        <strain evidence="2">NM1b</strain>
    </source>
</reference>
<dbReference type="GO" id="GO:0004803">
    <property type="term" value="F:transposase activity"/>
    <property type="evidence" value="ECO:0007669"/>
    <property type="project" value="InterPro"/>
</dbReference>
<evidence type="ECO:0000313" key="3">
    <source>
        <dbReference type="Proteomes" id="UP000320766"/>
    </source>
</evidence>
<organism evidence="2 3">
    <name type="scientific">Candidatus Methanolliviera hydrocarbonicum</name>
    <dbReference type="NCBI Taxonomy" id="2491085"/>
    <lineage>
        <taxon>Archaea</taxon>
        <taxon>Methanobacteriati</taxon>
        <taxon>Methanobacteriota</taxon>
        <taxon>Candidatus Methanoliparia</taxon>
        <taxon>Candidatus Methanoliparales</taxon>
        <taxon>Candidatus Methanollivieraceae</taxon>
        <taxon>Candidatus Methanolliviera</taxon>
    </lineage>
</organism>
<gene>
    <name evidence="2" type="ORF">EF807_09030</name>
</gene>
<name>A0A520KU79_9EURY</name>
<evidence type="ECO:0000313" key="2">
    <source>
        <dbReference type="EMBL" id="RZN65860.1"/>
    </source>
</evidence>
<dbReference type="GO" id="GO:0003677">
    <property type="term" value="F:DNA binding"/>
    <property type="evidence" value="ECO:0007669"/>
    <property type="project" value="InterPro"/>
</dbReference>
<sequence length="119" mass="13997">MVTPGDVHDSLEFDDLLEDSNVFVDLQDVILVFDKGYWKLDRFKELGEKGYRFIAPMKINTTYEILSEKIKGKISDEIIRLSNGSILRLVTFHNDKRIERYITNLDLPPEEIREIYGMR</sequence>
<dbReference type="GO" id="GO:0006313">
    <property type="term" value="P:DNA transposition"/>
    <property type="evidence" value="ECO:0007669"/>
    <property type="project" value="InterPro"/>
</dbReference>
<protein>
    <recommendedName>
        <fullName evidence="1">Transposase IS4-like domain-containing protein</fullName>
    </recommendedName>
</protein>